<protein>
    <recommendedName>
        <fullName evidence="4">YfhO family protein</fullName>
    </recommendedName>
</protein>
<feature type="transmembrane region" description="Helical" evidence="1">
    <location>
        <begin position="107"/>
        <end position="127"/>
    </location>
</feature>
<dbReference type="Proteomes" id="UP000286974">
    <property type="component" value="Unassembled WGS sequence"/>
</dbReference>
<keyword evidence="1" id="KW-0472">Membrane</keyword>
<feature type="transmembrane region" description="Helical" evidence="1">
    <location>
        <begin position="433"/>
        <end position="450"/>
    </location>
</feature>
<dbReference type="PANTHER" id="PTHR38454:SF1">
    <property type="entry name" value="INTEGRAL MEMBRANE PROTEIN"/>
    <property type="match status" value="1"/>
</dbReference>
<feature type="transmembrane region" description="Helical" evidence="1">
    <location>
        <begin position="392"/>
        <end position="413"/>
    </location>
</feature>
<organism evidence="2 3">
    <name type="scientific">Lentilactobacillus kosonis</name>
    <dbReference type="NCBI Taxonomy" id="2810561"/>
    <lineage>
        <taxon>Bacteria</taxon>
        <taxon>Bacillati</taxon>
        <taxon>Bacillota</taxon>
        <taxon>Bacilli</taxon>
        <taxon>Lactobacillales</taxon>
        <taxon>Lactobacillaceae</taxon>
        <taxon>Lentilactobacillus</taxon>
    </lineage>
</organism>
<dbReference type="Pfam" id="PF09586">
    <property type="entry name" value="YfhO"/>
    <property type="match status" value="1"/>
</dbReference>
<comment type="caution">
    <text evidence="2">The sequence shown here is derived from an EMBL/GenBank/DDBJ whole genome shotgun (WGS) entry which is preliminary data.</text>
</comment>
<feature type="transmembrane region" description="Helical" evidence="1">
    <location>
        <begin position="242"/>
        <end position="263"/>
    </location>
</feature>
<evidence type="ECO:0000256" key="1">
    <source>
        <dbReference type="SAM" id="Phobius"/>
    </source>
</evidence>
<feature type="transmembrane region" description="Helical" evidence="1">
    <location>
        <begin position="134"/>
        <end position="152"/>
    </location>
</feature>
<evidence type="ECO:0000313" key="3">
    <source>
        <dbReference type="Proteomes" id="UP000286974"/>
    </source>
</evidence>
<accession>A0A401FMI7</accession>
<keyword evidence="1" id="KW-1133">Transmembrane helix</keyword>
<evidence type="ECO:0008006" key="4">
    <source>
        <dbReference type="Google" id="ProtNLM"/>
    </source>
</evidence>
<dbReference type="EMBL" id="BEXA01000003">
    <property type="protein sequence ID" value="GAY73599.1"/>
    <property type="molecule type" value="Genomic_DNA"/>
</dbReference>
<feature type="transmembrane region" description="Helical" evidence="1">
    <location>
        <begin position="12"/>
        <end position="32"/>
    </location>
</feature>
<keyword evidence="3" id="KW-1185">Reference proteome</keyword>
<proteinExistence type="predicted"/>
<reference evidence="2 3" key="1">
    <citation type="submission" date="2017-11" db="EMBL/GenBank/DDBJ databases">
        <title>Draft Genome Sequence of Lactobacillus curieae NBRC 111893 isolated from Koso, a Japanese sugar-Vegetable Fermented Beverage.</title>
        <authorList>
            <person name="Chiou T.Y."/>
            <person name="Oshima K."/>
            <person name="Suda W."/>
            <person name="Hattori M."/>
            <person name="Takahashi T."/>
        </authorList>
    </citation>
    <scope>NUCLEOTIDE SEQUENCE [LARGE SCALE GENOMIC DNA]</scope>
    <source>
        <strain evidence="2 3">NBRC111893</strain>
    </source>
</reference>
<dbReference type="AlphaFoldDB" id="A0A401FMI7"/>
<dbReference type="InterPro" id="IPR018580">
    <property type="entry name" value="Uncharacterised_YfhO"/>
</dbReference>
<keyword evidence="1" id="KW-0812">Transmembrane</keyword>
<dbReference type="PANTHER" id="PTHR38454">
    <property type="entry name" value="INTEGRAL MEMBRANE PROTEIN-RELATED"/>
    <property type="match status" value="1"/>
</dbReference>
<gene>
    <name evidence="2" type="ORF">NBRC111893_1745</name>
</gene>
<feature type="transmembrane region" description="Helical" evidence="1">
    <location>
        <begin position="362"/>
        <end position="380"/>
    </location>
</feature>
<feature type="transmembrane region" description="Helical" evidence="1">
    <location>
        <begin position="186"/>
        <end position="217"/>
    </location>
</feature>
<name>A0A401FMI7_9LACO</name>
<feature type="transmembrane region" description="Helical" evidence="1">
    <location>
        <begin position="305"/>
        <end position="322"/>
    </location>
</feature>
<sequence length="552" mass="62686">MMITNKLSEKKTFYLMAIIIPMVVLTTIFLILQISPFGPKNFMISDLSTQYLQFFTELRRQLLHLHFSSYSFLVSIGDSVVPIYSYYLLSPFNLIIVFFKNAQLPMAIDLIIWLKLIFANFSMSVFLAKKYQKYDLMAIAAGVAYGLCGFAAMYFYDLMWLDALIMLPIVVYGLEKLVSNNRVWLYVLALTYTIVTNYYMGYMMCIFMVMYLGYLLINEKPDGIKFSKFIATKKQLIGRFSWYSLLAGGLSAVVLIPTGIAMMTTGKGSFALKNFLPIVCFGPSALTNLGVGANNFNDRLFHDPSFFSGTVFIIGLIGYFLSKQINKQSKRAAGFILTTVILGMWILPFNTIWHMLQQPAGFPFRMVFMLSFLIIMFGFEAYTKNVFTNRKVVFTATKYVGISIVIGYIGANIFSELLHNFGFNNIKYSVNNWHLLVGFGFILVTSLLMMGIPSQSRIKKYLLCLTVVLEMGINFVLASGGATFINQNDYAKAYTYSERIIKRDNANSIADGRVYRSLVVNQPIRSLYVNPYSGYNDSLIFQIGVLVRIAQR</sequence>
<evidence type="ECO:0000313" key="2">
    <source>
        <dbReference type="EMBL" id="GAY73599.1"/>
    </source>
</evidence>
<feature type="transmembrane region" description="Helical" evidence="1">
    <location>
        <begin position="334"/>
        <end position="356"/>
    </location>
</feature>
<feature type="transmembrane region" description="Helical" evidence="1">
    <location>
        <begin position="462"/>
        <end position="485"/>
    </location>
</feature>